<accession>A0A2R4VQW0</accession>
<dbReference type="SUPFAM" id="SSF54427">
    <property type="entry name" value="NTF2-like"/>
    <property type="match status" value="1"/>
</dbReference>
<dbReference type="InterPro" id="IPR037401">
    <property type="entry name" value="SnoaL-like"/>
</dbReference>
<keyword evidence="3" id="KW-1185">Reference proteome</keyword>
<geneLocation type="plasmid" evidence="2 3">
    <name>pYZ1</name>
</geneLocation>
<dbReference type="GO" id="GO:0051213">
    <property type="term" value="F:dioxygenase activity"/>
    <property type="evidence" value="ECO:0007669"/>
    <property type="project" value="UniProtKB-KW"/>
</dbReference>
<proteinExistence type="predicted"/>
<keyword evidence="2" id="KW-0614">Plasmid</keyword>
<dbReference type="OrthoDB" id="5517499at2"/>
<keyword evidence="2" id="KW-0223">Dioxygenase</keyword>
<name>A0A2R4VQW0_9PROT</name>
<dbReference type="InterPro" id="IPR032710">
    <property type="entry name" value="NTF2-like_dom_sf"/>
</dbReference>
<evidence type="ECO:0000313" key="3">
    <source>
        <dbReference type="Proteomes" id="UP000077405"/>
    </source>
</evidence>
<gene>
    <name evidence="2" type="ORF">A6A40_17435</name>
</gene>
<evidence type="ECO:0000313" key="2">
    <source>
        <dbReference type="EMBL" id="AWB06834.1"/>
    </source>
</evidence>
<dbReference type="RefSeq" id="WP_108547139.1">
    <property type="nucleotide sequence ID" value="NZ_CP028902.1"/>
</dbReference>
<dbReference type="Proteomes" id="UP000077405">
    <property type="component" value="Plasmid pYZ1"/>
</dbReference>
<dbReference type="Pfam" id="PF13577">
    <property type="entry name" value="SnoaL_4"/>
    <property type="match status" value="1"/>
</dbReference>
<dbReference type="KEGG" id="ahu:A6A40_17435"/>
<dbReference type="Gene3D" id="3.10.450.50">
    <property type="match status" value="1"/>
</dbReference>
<dbReference type="AlphaFoldDB" id="A0A2R4VQW0"/>
<protein>
    <submittedName>
        <fullName evidence="2">Aromatic-ring-hydroxylating dioxygenase subunit beta</fullName>
    </submittedName>
</protein>
<dbReference type="EMBL" id="CP028902">
    <property type="protein sequence ID" value="AWB06834.1"/>
    <property type="molecule type" value="Genomic_DNA"/>
</dbReference>
<reference evidence="2 3" key="1">
    <citation type="submission" date="2018-04" db="EMBL/GenBank/DDBJ databases">
        <title>Complete genome sequence of the nitrogen-fixing bacterium Azospirillum humicireducens type strain SgZ-5.</title>
        <authorList>
            <person name="Yu Z."/>
        </authorList>
    </citation>
    <scope>NUCLEOTIDE SEQUENCE [LARGE SCALE GENOMIC DNA]</scope>
    <source>
        <strain evidence="2 3">SgZ-5</strain>
        <plasmid evidence="2 3">pYZ1</plasmid>
    </source>
</reference>
<keyword evidence="2" id="KW-0560">Oxidoreductase</keyword>
<feature type="domain" description="SnoaL-like" evidence="1">
    <location>
        <begin position="20"/>
        <end position="155"/>
    </location>
</feature>
<sequence length="172" mass="19868">MSTPTMDRPDDVAAAMAADAALRARVRDFYDAYYDALDDVRLEDWPDFFTEECLYRVIPRENHERGFMLCTMQAESRGMLQDRVTGLLKTQMYAPRYYRRFPGPLRVTVGADGIRTRHNLLMVQTLIDRQPSIVLCGVCHDRLVEDEGRLRLVERVVVFDSEMIANSLIYPA</sequence>
<organism evidence="2 3">
    <name type="scientific">Azospirillum humicireducens</name>
    <dbReference type="NCBI Taxonomy" id="1226968"/>
    <lineage>
        <taxon>Bacteria</taxon>
        <taxon>Pseudomonadati</taxon>
        <taxon>Pseudomonadota</taxon>
        <taxon>Alphaproteobacteria</taxon>
        <taxon>Rhodospirillales</taxon>
        <taxon>Azospirillaceae</taxon>
        <taxon>Azospirillum</taxon>
    </lineage>
</organism>
<evidence type="ECO:0000259" key="1">
    <source>
        <dbReference type="Pfam" id="PF13577"/>
    </source>
</evidence>